<dbReference type="SMART" id="SM00448">
    <property type="entry name" value="REC"/>
    <property type="match status" value="1"/>
</dbReference>
<organism evidence="6 7">
    <name type="scientific">Mesotoga prima</name>
    <dbReference type="NCBI Taxonomy" id="1184387"/>
    <lineage>
        <taxon>Bacteria</taxon>
        <taxon>Thermotogati</taxon>
        <taxon>Thermotogota</taxon>
        <taxon>Thermotogae</taxon>
        <taxon>Kosmotogales</taxon>
        <taxon>Kosmotogaceae</taxon>
        <taxon>Mesotoga</taxon>
    </lineage>
</organism>
<reference evidence="7" key="1">
    <citation type="journal article" date="2015" name="MBio">
        <title>Genome-Resolved Metagenomic Analysis Reveals Roles for Candidate Phyla and Other Microbial Community Members in Biogeochemical Transformations in Oil Reservoirs.</title>
        <authorList>
            <person name="Hu P."/>
            <person name="Tom L."/>
            <person name="Singh A."/>
            <person name="Thomas B.C."/>
            <person name="Baker B.J."/>
            <person name="Piceno Y.M."/>
            <person name="Andersen G.L."/>
            <person name="Banfield J.F."/>
        </authorList>
    </citation>
    <scope>NUCLEOTIDE SEQUENCE [LARGE SCALE GENOMIC DNA]</scope>
</reference>
<dbReference type="GO" id="GO:0032993">
    <property type="term" value="C:protein-DNA complex"/>
    <property type="evidence" value="ECO:0007669"/>
    <property type="project" value="TreeGrafter"/>
</dbReference>
<dbReference type="Gene3D" id="6.10.250.690">
    <property type="match status" value="1"/>
</dbReference>
<feature type="modified residue" description="4-aspartylphosphate" evidence="2">
    <location>
        <position position="62"/>
    </location>
</feature>
<evidence type="ECO:0000313" key="7">
    <source>
        <dbReference type="Proteomes" id="UP000054092"/>
    </source>
</evidence>
<dbReference type="CDD" id="cd00383">
    <property type="entry name" value="trans_reg_C"/>
    <property type="match status" value="1"/>
</dbReference>
<dbReference type="InterPro" id="IPR036388">
    <property type="entry name" value="WH-like_DNA-bd_sf"/>
</dbReference>
<dbReference type="InterPro" id="IPR039420">
    <property type="entry name" value="WalR-like"/>
</dbReference>
<gene>
    <name evidence="6" type="ORF">XD94_0165</name>
</gene>
<name>A0A101HS55_9BACT</name>
<dbReference type="Gene3D" id="1.10.10.10">
    <property type="entry name" value="Winged helix-like DNA-binding domain superfamily/Winged helix DNA-binding domain"/>
    <property type="match status" value="1"/>
</dbReference>
<evidence type="ECO:0000256" key="2">
    <source>
        <dbReference type="PROSITE-ProRule" id="PRU00169"/>
    </source>
</evidence>
<accession>A0A101HS55</accession>
<dbReference type="CDD" id="cd17574">
    <property type="entry name" value="REC_OmpR"/>
    <property type="match status" value="1"/>
</dbReference>
<dbReference type="InterPro" id="IPR016032">
    <property type="entry name" value="Sig_transdc_resp-reg_C-effctor"/>
</dbReference>
<protein>
    <submittedName>
        <fullName evidence="6">Response regulator with CheY-like receiver domain and winged-helix DNA-binding domain</fullName>
    </submittedName>
</protein>
<dbReference type="SMART" id="SM00862">
    <property type="entry name" value="Trans_reg_C"/>
    <property type="match status" value="1"/>
</dbReference>
<dbReference type="GO" id="GO:0005829">
    <property type="term" value="C:cytosol"/>
    <property type="evidence" value="ECO:0007669"/>
    <property type="project" value="TreeGrafter"/>
</dbReference>
<dbReference type="InterPro" id="IPR001867">
    <property type="entry name" value="OmpR/PhoB-type_DNA-bd"/>
</dbReference>
<dbReference type="PROSITE" id="PS51755">
    <property type="entry name" value="OMPR_PHOB"/>
    <property type="match status" value="1"/>
</dbReference>
<dbReference type="PANTHER" id="PTHR48111">
    <property type="entry name" value="REGULATOR OF RPOS"/>
    <property type="match status" value="1"/>
</dbReference>
<evidence type="ECO:0000256" key="3">
    <source>
        <dbReference type="PROSITE-ProRule" id="PRU01091"/>
    </source>
</evidence>
<dbReference type="InterPro" id="IPR011006">
    <property type="entry name" value="CheY-like_superfamily"/>
</dbReference>
<sequence length="233" mass="27166">MRSGTLEVKFMATRINLVEDERNLNNVLTSYLEKEGWEVRSFTNGSDAFDEIDDTPDIWILDIMLPGIDGFELLREIRKRDSVIPVIFISARDKDIDRVVGLEMGSDDYMPKPFLPRELVIRVKKILDRVRHSEGVITIPPYKIDEARRTVIEETNDESRDIELTSMEFDLLLLFVNGRGKPFSRDQILDKVWGYDHYGSDRAVDDLVRRLRKKMPEFKIETVYGFGYKSVNI</sequence>
<dbReference type="Pfam" id="PF00072">
    <property type="entry name" value="Response_reg"/>
    <property type="match status" value="1"/>
</dbReference>
<evidence type="ECO:0000259" key="4">
    <source>
        <dbReference type="PROSITE" id="PS50110"/>
    </source>
</evidence>
<evidence type="ECO:0000313" key="6">
    <source>
        <dbReference type="EMBL" id="KUK82126.1"/>
    </source>
</evidence>
<dbReference type="GO" id="GO:0000156">
    <property type="term" value="F:phosphorelay response regulator activity"/>
    <property type="evidence" value="ECO:0007669"/>
    <property type="project" value="TreeGrafter"/>
</dbReference>
<dbReference type="SUPFAM" id="SSF46894">
    <property type="entry name" value="C-terminal effector domain of the bipartite response regulators"/>
    <property type="match status" value="1"/>
</dbReference>
<feature type="domain" description="Response regulatory" evidence="4">
    <location>
        <begin position="14"/>
        <end position="127"/>
    </location>
</feature>
<feature type="domain" description="OmpR/PhoB-type" evidence="5">
    <location>
        <begin position="134"/>
        <end position="232"/>
    </location>
</feature>
<dbReference type="AlphaFoldDB" id="A0A101HS55"/>
<comment type="caution">
    <text evidence="6">The sequence shown here is derived from an EMBL/GenBank/DDBJ whole genome shotgun (WGS) entry which is preliminary data.</text>
</comment>
<keyword evidence="2" id="KW-0597">Phosphoprotein</keyword>
<dbReference type="EMBL" id="LGGP01000014">
    <property type="protein sequence ID" value="KUK82126.1"/>
    <property type="molecule type" value="Genomic_DNA"/>
</dbReference>
<proteinExistence type="predicted"/>
<dbReference type="PATRIC" id="fig|1184387.3.peg.460"/>
<keyword evidence="1 3" id="KW-0238">DNA-binding</keyword>
<dbReference type="PANTHER" id="PTHR48111:SF24">
    <property type="entry name" value="TRANSCRIPTIONAL REGULATORY PROTEIN CSSR"/>
    <property type="match status" value="1"/>
</dbReference>
<dbReference type="Gene3D" id="3.40.50.2300">
    <property type="match status" value="1"/>
</dbReference>
<dbReference type="InterPro" id="IPR001789">
    <property type="entry name" value="Sig_transdc_resp-reg_receiver"/>
</dbReference>
<dbReference type="Pfam" id="PF00486">
    <property type="entry name" value="Trans_reg_C"/>
    <property type="match status" value="1"/>
</dbReference>
<dbReference type="GO" id="GO:0000976">
    <property type="term" value="F:transcription cis-regulatory region binding"/>
    <property type="evidence" value="ECO:0007669"/>
    <property type="project" value="TreeGrafter"/>
</dbReference>
<dbReference type="PROSITE" id="PS50110">
    <property type="entry name" value="RESPONSE_REGULATORY"/>
    <property type="match status" value="1"/>
</dbReference>
<dbReference type="Proteomes" id="UP000054092">
    <property type="component" value="Unassembled WGS sequence"/>
</dbReference>
<evidence type="ECO:0000259" key="5">
    <source>
        <dbReference type="PROSITE" id="PS51755"/>
    </source>
</evidence>
<feature type="DNA-binding region" description="OmpR/PhoB-type" evidence="3">
    <location>
        <begin position="134"/>
        <end position="232"/>
    </location>
</feature>
<evidence type="ECO:0000256" key="1">
    <source>
        <dbReference type="ARBA" id="ARBA00023125"/>
    </source>
</evidence>
<dbReference type="SUPFAM" id="SSF52172">
    <property type="entry name" value="CheY-like"/>
    <property type="match status" value="1"/>
</dbReference>
<dbReference type="GO" id="GO:0006355">
    <property type="term" value="P:regulation of DNA-templated transcription"/>
    <property type="evidence" value="ECO:0007669"/>
    <property type="project" value="InterPro"/>
</dbReference>